<keyword evidence="7" id="KW-1185">Reference proteome</keyword>
<gene>
    <name evidence="6" type="ORF">SAMN04488026_11731</name>
</gene>
<name>A0A1G9QFP1_9RHOB</name>
<sequence>MNTRTHPCEGGCTCGHVRYQVEADPLIVHGCHCRGCQKNSGSAFAINALFEAERVRLVSGTTEVISVPTPSGTGQDITRCSKCKVAVWSNYNMGGLRNHIRFVRVGTLDDPDRHPPDVHTYTCSKQSWVILPESDRRVDRFYKFAETWSPDSLMRLAVIEEVAGIKIS</sequence>
<dbReference type="RefSeq" id="WP_093165198.1">
    <property type="nucleotide sequence ID" value="NZ_FNEK01000173.1"/>
</dbReference>
<dbReference type="STRING" id="571298.SAMN04488026_11731"/>
<dbReference type="SUPFAM" id="SSF51316">
    <property type="entry name" value="Mss4-like"/>
    <property type="match status" value="1"/>
</dbReference>
<dbReference type="GO" id="GO:0046872">
    <property type="term" value="F:metal ion binding"/>
    <property type="evidence" value="ECO:0007669"/>
    <property type="project" value="UniProtKB-KW"/>
</dbReference>
<protein>
    <submittedName>
        <fullName evidence="6">Uncharacterized conserved protein</fullName>
    </submittedName>
</protein>
<dbReference type="GO" id="GO:0016846">
    <property type="term" value="F:carbon-sulfur lyase activity"/>
    <property type="evidence" value="ECO:0007669"/>
    <property type="project" value="InterPro"/>
</dbReference>
<feature type="domain" description="CENP-V/GFA" evidence="5">
    <location>
        <begin position="8"/>
        <end position="122"/>
    </location>
</feature>
<proteinExistence type="inferred from homology"/>
<dbReference type="Gene3D" id="3.90.1590.10">
    <property type="entry name" value="glutathione-dependent formaldehyde- activating enzyme (gfa)"/>
    <property type="match status" value="1"/>
</dbReference>
<evidence type="ECO:0000256" key="1">
    <source>
        <dbReference type="ARBA" id="ARBA00005495"/>
    </source>
</evidence>
<comment type="similarity">
    <text evidence="1">Belongs to the Gfa family.</text>
</comment>
<evidence type="ECO:0000313" key="6">
    <source>
        <dbReference type="EMBL" id="SDM09829.1"/>
    </source>
</evidence>
<dbReference type="Proteomes" id="UP000199382">
    <property type="component" value="Unassembled WGS sequence"/>
</dbReference>
<dbReference type="InterPro" id="IPR006913">
    <property type="entry name" value="CENP-V/GFA"/>
</dbReference>
<reference evidence="6 7" key="1">
    <citation type="submission" date="2016-10" db="EMBL/GenBank/DDBJ databases">
        <authorList>
            <person name="de Groot N.N."/>
        </authorList>
    </citation>
    <scope>NUCLEOTIDE SEQUENCE [LARGE SCALE GENOMIC DNA]</scope>
    <source>
        <strain evidence="6 7">DSM 25294</strain>
    </source>
</reference>
<keyword evidence="3" id="KW-0862">Zinc</keyword>
<evidence type="ECO:0000256" key="2">
    <source>
        <dbReference type="ARBA" id="ARBA00022723"/>
    </source>
</evidence>
<dbReference type="OrthoDB" id="9807246at2"/>
<dbReference type="Pfam" id="PF04828">
    <property type="entry name" value="GFA"/>
    <property type="match status" value="1"/>
</dbReference>
<accession>A0A1G9QFP1</accession>
<dbReference type="EMBL" id="FNEK01000173">
    <property type="protein sequence ID" value="SDM09829.1"/>
    <property type="molecule type" value="Genomic_DNA"/>
</dbReference>
<evidence type="ECO:0000313" key="7">
    <source>
        <dbReference type="Proteomes" id="UP000199382"/>
    </source>
</evidence>
<evidence type="ECO:0000256" key="3">
    <source>
        <dbReference type="ARBA" id="ARBA00022833"/>
    </source>
</evidence>
<dbReference type="PROSITE" id="PS51891">
    <property type="entry name" value="CENP_V_GFA"/>
    <property type="match status" value="1"/>
</dbReference>
<organism evidence="6 7">
    <name type="scientific">Aliiruegeria lutimaris</name>
    <dbReference type="NCBI Taxonomy" id="571298"/>
    <lineage>
        <taxon>Bacteria</taxon>
        <taxon>Pseudomonadati</taxon>
        <taxon>Pseudomonadota</taxon>
        <taxon>Alphaproteobacteria</taxon>
        <taxon>Rhodobacterales</taxon>
        <taxon>Roseobacteraceae</taxon>
        <taxon>Aliiruegeria</taxon>
    </lineage>
</organism>
<evidence type="ECO:0000256" key="4">
    <source>
        <dbReference type="ARBA" id="ARBA00023239"/>
    </source>
</evidence>
<dbReference type="PANTHER" id="PTHR33337:SF33">
    <property type="entry name" value="CENP-V_GFA DOMAIN-CONTAINING PROTEIN"/>
    <property type="match status" value="1"/>
</dbReference>
<keyword evidence="2" id="KW-0479">Metal-binding</keyword>
<dbReference type="PANTHER" id="PTHR33337">
    <property type="entry name" value="GFA DOMAIN-CONTAINING PROTEIN"/>
    <property type="match status" value="1"/>
</dbReference>
<dbReference type="AlphaFoldDB" id="A0A1G9QFP1"/>
<keyword evidence="4" id="KW-0456">Lyase</keyword>
<dbReference type="InterPro" id="IPR011057">
    <property type="entry name" value="Mss4-like_sf"/>
</dbReference>
<evidence type="ECO:0000259" key="5">
    <source>
        <dbReference type="PROSITE" id="PS51891"/>
    </source>
</evidence>